<name>A0A1G2AU78_9BACT</name>
<comment type="caution">
    <text evidence="2">The sequence shown here is derived from an EMBL/GenBank/DDBJ whole genome shotgun (WGS) entry which is preliminary data.</text>
</comment>
<feature type="compositionally biased region" description="Basic and acidic residues" evidence="1">
    <location>
        <begin position="80"/>
        <end position="89"/>
    </location>
</feature>
<dbReference type="EMBL" id="MHKB01000008">
    <property type="protein sequence ID" value="OGY79580.1"/>
    <property type="molecule type" value="Genomic_DNA"/>
</dbReference>
<accession>A0A1G2AU78</accession>
<dbReference type="STRING" id="1798540.A3B74_02270"/>
<gene>
    <name evidence="2" type="ORF">A3B74_02270</name>
</gene>
<reference evidence="2 3" key="1">
    <citation type="journal article" date="2016" name="Nat. Commun.">
        <title>Thousands of microbial genomes shed light on interconnected biogeochemical processes in an aquifer system.</title>
        <authorList>
            <person name="Anantharaman K."/>
            <person name="Brown C.T."/>
            <person name="Hug L.A."/>
            <person name="Sharon I."/>
            <person name="Castelle C.J."/>
            <person name="Probst A.J."/>
            <person name="Thomas B.C."/>
            <person name="Singh A."/>
            <person name="Wilkins M.J."/>
            <person name="Karaoz U."/>
            <person name="Brodie E.L."/>
            <person name="Williams K.H."/>
            <person name="Hubbard S.S."/>
            <person name="Banfield J.F."/>
        </authorList>
    </citation>
    <scope>NUCLEOTIDE SEQUENCE [LARGE SCALE GENOMIC DNA]</scope>
</reference>
<protein>
    <submittedName>
        <fullName evidence="2">Uncharacterized protein</fullName>
    </submittedName>
</protein>
<evidence type="ECO:0000313" key="3">
    <source>
        <dbReference type="Proteomes" id="UP000177165"/>
    </source>
</evidence>
<sequence>MANFLSFLRRREPHDPPTQVSQEPIMPEQAQRTHLQPMQNTETARQQSEREQAQTMLQEGTAPEHPRQVEVTEETTYEPYEQRQGRTEREQVMSQRVRTLQQQSTDQTPAQTAIQQVPKTKLYRKVEAILAEDLDAIYSSLDPQMQAQFRQKGEETVTKIEVLISTAKATAKAIVELIRAWLIIIPGVNRFFLEQESKLKTDRIMKIVQEQHDELAEKY</sequence>
<evidence type="ECO:0000256" key="1">
    <source>
        <dbReference type="SAM" id="MobiDB-lite"/>
    </source>
</evidence>
<feature type="compositionally biased region" description="Polar residues" evidence="1">
    <location>
        <begin position="30"/>
        <end position="46"/>
    </location>
</feature>
<evidence type="ECO:0000313" key="2">
    <source>
        <dbReference type="EMBL" id="OGY79580.1"/>
    </source>
</evidence>
<feature type="region of interest" description="Disordered" evidence="1">
    <location>
        <begin position="1"/>
        <end position="89"/>
    </location>
</feature>
<proteinExistence type="predicted"/>
<dbReference type="Proteomes" id="UP000177165">
    <property type="component" value="Unassembled WGS sequence"/>
</dbReference>
<organism evidence="2 3">
    <name type="scientific">Candidatus Kerfeldbacteria bacterium RIFCSPHIGHO2_02_FULL_42_14</name>
    <dbReference type="NCBI Taxonomy" id="1798540"/>
    <lineage>
        <taxon>Bacteria</taxon>
        <taxon>Candidatus Kerfeldiibacteriota</taxon>
    </lineage>
</organism>
<dbReference type="AlphaFoldDB" id="A0A1G2AU78"/>